<proteinExistence type="predicted"/>
<dbReference type="AlphaFoldDB" id="A0ABD0W5P7"/>
<organism evidence="3 4">
    <name type="scientific">Umbra pygmaea</name>
    <name type="common">Eastern mudminnow</name>
    <dbReference type="NCBI Taxonomy" id="75934"/>
    <lineage>
        <taxon>Eukaryota</taxon>
        <taxon>Metazoa</taxon>
        <taxon>Chordata</taxon>
        <taxon>Craniata</taxon>
        <taxon>Vertebrata</taxon>
        <taxon>Euteleostomi</taxon>
        <taxon>Actinopterygii</taxon>
        <taxon>Neopterygii</taxon>
        <taxon>Teleostei</taxon>
        <taxon>Protacanthopterygii</taxon>
        <taxon>Esociformes</taxon>
        <taxon>Umbridae</taxon>
        <taxon>Umbra</taxon>
    </lineage>
</organism>
<name>A0ABD0W5P7_UMBPY</name>
<evidence type="ECO:0000256" key="1">
    <source>
        <dbReference type="SAM" id="Coils"/>
    </source>
</evidence>
<dbReference type="EMBL" id="JAGEUA010000009">
    <property type="protein sequence ID" value="KAL0966524.1"/>
    <property type="molecule type" value="Genomic_DNA"/>
</dbReference>
<evidence type="ECO:0000313" key="4">
    <source>
        <dbReference type="Proteomes" id="UP001557470"/>
    </source>
</evidence>
<keyword evidence="2" id="KW-1133">Transmembrane helix</keyword>
<keyword evidence="1" id="KW-0175">Coiled coil</keyword>
<feature type="coiled-coil region" evidence="1">
    <location>
        <begin position="61"/>
        <end position="117"/>
    </location>
</feature>
<protein>
    <submittedName>
        <fullName evidence="3">Uncharacterized protein</fullName>
    </submittedName>
</protein>
<gene>
    <name evidence="3" type="ORF">UPYG_G00296310</name>
</gene>
<evidence type="ECO:0000313" key="3">
    <source>
        <dbReference type="EMBL" id="KAL0966524.1"/>
    </source>
</evidence>
<dbReference type="Proteomes" id="UP001557470">
    <property type="component" value="Unassembled WGS sequence"/>
</dbReference>
<reference evidence="3 4" key="1">
    <citation type="submission" date="2024-06" db="EMBL/GenBank/DDBJ databases">
        <authorList>
            <person name="Pan Q."/>
            <person name="Wen M."/>
            <person name="Jouanno E."/>
            <person name="Zahm M."/>
            <person name="Klopp C."/>
            <person name="Cabau C."/>
            <person name="Louis A."/>
            <person name="Berthelot C."/>
            <person name="Parey E."/>
            <person name="Roest Crollius H."/>
            <person name="Montfort J."/>
            <person name="Robinson-Rechavi M."/>
            <person name="Bouchez O."/>
            <person name="Lampietro C."/>
            <person name="Lopez Roques C."/>
            <person name="Donnadieu C."/>
            <person name="Postlethwait J."/>
            <person name="Bobe J."/>
            <person name="Verreycken H."/>
            <person name="Guiguen Y."/>
        </authorList>
    </citation>
    <scope>NUCLEOTIDE SEQUENCE [LARGE SCALE GENOMIC DNA]</scope>
    <source>
        <strain evidence="3">Up_M1</strain>
        <tissue evidence="3">Testis</tissue>
    </source>
</reference>
<feature type="transmembrane region" description="Helical" evidence="2">
    <location>
        <begin position="30"/>
        <end position="53"/>
    </location>
</feature>
<keyword evidence="2" id="KW-0812">Transmembrane</keyword>
<comment type="caution">
    <text evidence="3">The sequence shown here is derived from an EMBL/GenBank/DDBJ whole genome shotgun (WGS) entry which is preliminary data.</text>
</comment>
<keyword evidence="2" id="KW-0472">Membrane</keyword>
<keyword evidence="4" id="KW-1185">Reference proteome</keyword>
<evidence type="ECO:0000256" key="2">
    <source>
        <dbReference type="SAM" id="Phobius"/>
    </source>
</evidence>
<accession>A0ABD0W5P7</accession>
<sequence length="267" mass="30183">MIFVIPSATTAAASFVTMARSKSSKSSGNFCNLVIAVLTLWFLVSLIVIVLWAKSSHSNGAAQCKIAQQALEEEIEEANVLWEKDQQYLEEVMRLSQENQTSLKKELEEAADRLAETNVFLSICLEVNGMLRKNETALRNVIDLHRETQINLSLALSQQRDHVEVLQLNFTLAVYQSHSCFASCDASNSQTMSARSQMKACESSKQYLITKIERRGCKLDEGNCDRVETKRVATKYRRKYSLYFAVYIYLLTKPDLKTPGWFGHSSS</sequence>